<name>A0A9E7ZJR0_9HYPH</name>
<organism evidence="1">
    <name type="scientific">Bosea sp. NBC_00436</name>
    <dbReference type="NCBI Taxonomy" id="2969620"/>
    <lineage>
        <taxon>Bacteria</taxon>
        <taxon>Pseudomonadati</taxon>
        <taxon>Pseudomonadota</taxon>
        <taxon>Alphaproteobacteria</taxon>
        <taxon>Hyphomicrobiales</taxon>
        <taxon>Boseaceae</taxon>
        <taxon>Bosea</taxon>
    </lineage>
</organism>
<sequence>MSGRARGDPSIIGPEQEAAISQSDQIAPLLARVAGHHGVSPVAMAAMMADWLRRAGSPLPSASLLDRKATDFLALAARLTATLGDTEIRRLRGEAATAIAEGRFAEADKNLAQAELHAIGGSSDLSALPLERRLLIGENRADRAALSFLRTTAEAYREAAARFGEASALIGLAAIDRSRDTALDQAKALARISEDFGGREGYDAAIPALRRLLEGLDSLADTVAFAEAQEALAASLDKLATLSGEARLLNEALVHCRAGLEDLRHDEAPALWRALKLRSGKLAVNLGVSQKDDNLLEEAVATYATALAVWKRSDDEARWLEAEHMISRARATLGRRRSDLSLLERAFNGFNRVAAATDRGRTPMRWAELQDQMGSVLAAMGERYSEPVVIEEAIAAFAAALEEYREDRAPLLWVQTRANQAEAMLQLARRNKDKALAQQALAQLMAATQAALKAANGSAVAADLQKRLGAAGAVAAKLIES</sequence>
<reference evidence="1" key="1">
    <citation type="submission" date="2022-08" db="EMBL/GenBank/DDBJ databases">
        <title>Complete Genome Sequences of 2 Bosea sp. soil isolates.</title>
        <authorList>
            <person name="Alvarez Arevalo M."/>
            <person name="Sterndorff E.B."/>
            <person name="Faurdal D."/>
            <person name="Joergensen T.S."/>
            <person name="Weber T."/>
        </authorList>
    </citation>
    <scope>NUCLEOTIDE SEQUENCE</scope>
    <source>
        <strain evidence="1">NBC_00436</strain>
    </source>
</reference>
<accession>A0A9E7ZJR0</accession>
<evidence type="ECO:0000313" key="1">
    <source>
        <dbReference type="EMBL" id="UZF86388.1"/>
    </source>
</evidence>
<proteinExistence type="predicted"/>
<dbReference type="AlphaFoldDB" id="A0A9E7ZJR0"/>
<dbReference type="EMBL" id="CP102774">
    <property type="protein sequence ID" value="UZF86388.1"/>
    <property type="molecule type" value="Genomic_DNA"/>
</dbReference>
<protein>
    <submittedName>
        <fullName evidence="1">Uncharacterized protein</fullName>
    </submittedName>
</protein>
<gene>
    <name evidence="1" type="ORF">NWE54_21805</name>
</gene>